<evidence type="ECO:0000313" key="2">
    <source>
        <dbReference type="Proteomes" id="UP000309997"/>
    </source>
</evidence>
<accession>A0ACC4C2V0</accession>
<proteinExistence type="predicted"/>
<dbReference type="Proteomes" id="UP000309997">
    <property type="component" value="Unassembled WGS sequence"/>
</dbReference>
<keyword evidence="2" id="KW-1185">Reference proteome</keyword>
<sequence length="99" mass="10939">MVAFPQWTDQLTNAKMVEDVWKTGVRVTSSNKEGVVEGEEIERCLEVVMGGGERGKEMRKNAKKWKELARQSTKEGGSSYNNLKAFVDEIAGAATSSEI</sequence>
<reference evidence="1 2" key="1">
    <citation type="journal article" date="2024" name="Plant Biotechnol. J.">
        <title>Genome and CRISPR/Cas9 system of a widespread forest tree (Populus alba) in the world.</title>
        <authorList>
            <person name="Liu Y.J."/>
            <person name="Jiang P.F."/>
            <person name="Han X.M."/>
            <person name="Li X.Y."/>
            <person name="Wang H.M."/>
            <person name="Wang Y.J."/>
            <person name="Wang X.X."/>
            <person name="Zeng Q.Y."/>
        </authorList>
    </citation>
    <scope>NUCLEOTIDE SEQUENCE [LARGE SCALE GENOMIC DNA]</scope>
    <source>
        <strain evidence="2">cv. PAL-ZL1</strain>
    </source>
</reference>
<dbReference type="EMBL" id="RCHU02000006">
    <property type="protein sequence ID" value="KAL3585372.1"/>
    <property type="molecule type" value="Genomic_DNA"/>
</dbReference>
<name>A0ACC4C2V0_POPAL</name>
<evidence type="ECO:0000313" key="1">
    <source>
        <dbReference type="EMBL" id="KAL3585372.1"/>
    </source>
</evidence>
<gene>
    <name evidence="1" type="ORF">D5086_012239</name>
</gene>
<organism evidence="1 2">
    <name type="scientific">Populus alba</name>
    <name type="common">White poplar</name>
    <dbReference type="NCBI Taxonomy" id="43335"/>
    <lineage>
        <taxon>Eukaryota</taxon>
        <taxon>Viridiplantae</taxon>
        <taxon>Streptophyta</taxon>
        <taxon>Embryophyta</taxon>
        <taxon>Tracheophyta</taxon>
        <taxon>Spermatophyta</taxon>
        <taxon>Magnoliopsida</taxon>
        <taxon>eudicotyledons</taxon>
        <taxon>Gunneridae</taxon>
        <taxon>Pentapetalae</taxon>
        <taxon>rosids</taxon>
        <taxon>fabids</taxon>
        <taxon>Malpighiales</taxon>
        <taxon>Salicaceae</taxon>
        <taxon>Saliceae</taxon>
        <taxon>Populus</taxon>
    </lineage>
</organism>
<protein>
    <submittedName>
        <fullName evidence="1">Uncharacterized protein</fullName>
    </submittedName>
</protein>
<comment type="caution">
    <text evidence="1">The sequence shown here is derived from an EMBL/GenBank/DDBJ whole genome shotgun (WGS) entry which is preliminary data.</text>
</comment>